<dbReference type="Proteomes" id="UP000447434">
    <property type="component" value="Chromosome 6"/>
</dbReference>
<evidence type="ECO:0000256" key="1">
    <source>
        <dbReference type="ARBA" id="ARBA00000900"/>
    </source>
</evidence>
<protein>
    <recommendedName>
        <fullName evidence="2">RING-type E3 ubiquitin transferase</fullName>
        <ecNumber evidence="2">2.3.2.27</ecNumber>
    </recommendedName>
</protein>
<evidence type="ECO:0000313" key="8">
    <source>
        <dbReference type="EMBL" id="KAE9612269.1"/>
    </source>
</evidence>
<dbReference type="PANTHER" id="PTHR15710:SF67">
    <property type="entry name" value="E3 UBIQUITIN-PROTEIN LIGASE SGR9, AMYLOPLASTIC"/>
    <property type="match status" value="1"/>
</dbReference>
<dbReference type="OrthoDB" id="21204at2759"/>
<dbReference type="SUPFAM" id="SSF57850">
    <property type="entry name" value="RING/U-box"/>
    <property type="match status" value="1"/>
</dbReference>
<keyword evidence="8" id="KW-0012">Acyltransferase</keyword>
<dbReference type="InterPro" id="IPR013083">
    <property type="entry name" value="Znf_RING/FYVE/PHD"/>
</dbReference>
<dbReference type="PANTHER" id="PTHR15710">
    <property type="entry name" value="E3 UBIQUITIN-PROTEIN LIGASE PRAJA"/>
    <property type="match status" value="1"/>
</dbReference>
<name>A0A6A4QFE6_LUPAL</name>
<keyword evidence="8" id="KW-0808">Transferase</keyword>
<comment type="caution">
    <text evidence="8">The sequence shown here is derived from an EMBL/GenBank/DDBJ whole genome shotgun (WGS) entry which is preliminary data.</text>
</comment>
<dbReference type="GO" id="GO:0005737">
    <property type="term" value="C:cytoplasm"/>
    <property type="evidence" value="ECO:0007669"/>
    <property type="project" value="TreeGrafter"/>
</dbReference>
<reference evidence="9" key="1">
    <citation type="journal article" date="2020" name="Nat. Commun.">
        <title>Genome sequence of the cluster root forming white lupin.</title>
        <authorList>
            <person name="Hufnagel B."/>
            <person name="Marques A."/>
            <person name="Soriano A."/>
            <person name="Marques L."/>
            <person name="Divol F."/>
            <person name="Doumas P."/>
            <person name="Sallet E."/>
            <person name="Mancinotti D."/>
            <person name="Carrere S."/>
            <person name="Marande W."/>
            <person name="Arribat S."/>
            <person name="Keller J."/>
            <person name="Huneau C."/>
            <person name="Blein T."/>
            <person name="Aime D."/>
            <person name="Laguerre M."/>
            <person name="Taylor J."/>
            <person name="Schubert V."/>
            <person name="Nelson M."/>
            <person name="Geu-Flores F."/>
            <person name="Crespi M."/>
            <person name="Gallardo-Guerrero K."/>
            <person name="Delaux P.-M."/>
            <person name="Salse J."/>
            <person name="Berges H."/>
            <person name="Guyot R."/>
            <person name="Gouzy J."/>
            <person name="Peret B."/>
        </authorList>
    </citation>
    <scope>NUCLEOTIDE SEQUENCE [LARGE SCALE GENOMIC DNA]</scope>
    <source>
        <strain evidence="9">cv. Amiga</strain>
    </source>
</reference>
<dbReference type="Gene3D" id="3.30.40.10">
    <property type="entry name" value="Zinc/RING finger domain, C3HC4 (zinc finger)"/>
    <property type="match status" value="1"/>
</dbReference>
<evidence type="ECO:0000256" key="4">
    <source>
        <dbReference type="ARBA" id="ARBA00022771"/>
    </source>
</evidence>
<evidence type="ECO:0000256" key="6">
    <source>
        <dbReference type="PROSITE-ProRule" id="PRU00175"/>
    </source>
</evidence>
<sequence>MYIKSHIPQTYYIVLHHLKSQSPKAHDPTMEETTATIMAALSTLTSSHLSDLTNTILSATHHRLHRLSFLLSSPTLFSLSLHHLHKLSLHQKTLLIARHLLSSLHHLTRHLISSSPSPLSTSMRQRETDAVLLLLLFCDTHKHNPEALDAPHSKWRVNMCKLYSHNLLNLSSSSFIPFGTCSGTILIPYIEMLARCWRMVEAMGCGGGGGGGKEVGEVAAAVAAVVALPAVEVVVGGKECVICKEEMRIGRDVCELPCQHLFHWSCILPWFAKRNSCPCCRFRLPSDDVFGEIQRLWEVLVKMGGKEYLG</sequence>
<evidence type="ECO:0000256" key="2">
    <source>
        <dbReference type="ARBA" id="ARBA00012483"/>
    </source>
</evidence>
<evidence type="ECO:0000256" key="5">
    <source>
        <dbReference type="ARBA" id="ARBA00022833"/>
    </source>
</evidence>
<gene>
    <name evidence="8" type="ORF">Lalb_Chr06g0171191</name>
</gene>
<dbReference type="GO" id="GO:0016567">
    <property type="term" value="P:protein ubiquitination"/>
    <property type="evidence" value="ECO:0007669"/>
    <property type="project" value="TreeGrafter"/>
</dbReference>
<evidence type="ECO:0000256" key="3">
    <source>
        <dbReference type="ARBA" id="ARBA00022723"/>
    </source>
</evidence>
<dbReference type="InterPro" id="IPR001841">
    <property type="entry name" value="Znf_RING"/>
</dbReference>
<accession>A0A6A4QFE6</accession>
<dbReference type="GO" id="GO:0061630">
    <property type="term" value="F:ubiquitin protein ligase activity"/>
    <property type="evidence" value="ECO:0007669"/>
    <property type="project" value="UniProtKB-EC"/>
</dbReference>
<dbReference type="GO" id="GO:0008270">
    <property type="term" value="F:zinc ion binding"/>
    <property type="evidence" value="ECO:0007669"/>
    <property type="project" value="UniProtKB-KW"/>
</dbReference>
<keyword evidence="5" id="KW-0862">Zinc</keyword>
<dbReference type="EC" id="2.3.2.27" evidence="2"/>
<dbReference type="SMART" id="SM00184">
    <property type="entry name" value="RING"/>
    <property type="match status" value="1"/>
</dbReference>
<dbReference type="PROSITE" id="PS50089">
    <property type="entry name" value="ZF_RING_2"/>
    <property type="match status" value="1"/>
</dbReference>
<comment type="catalytic activity">
    <reaction evidence="1">
        <text>S-ubiquitinyl-[E2 ubiquitin-conjugating enzyme]-L-cysteine + [acceptor protein]-L-lysine = [E2 ubiquitin-conjugating enzyme]-L-cysteine + N(6)-ubiquitinyl-[acceptor protein]-L-lysine.</text>
        <dbReference type="EC" id="2.3.2.27"/>
    </reaction>
</comment>
<keyword evidence="9" id="KW-1185">Reference proteome</keyword>
<evidence type="ECO:0000259" key="7">
    <source>
        <dbReference type="PROSITE" id="PS50089"/>
    </source>
</evidence>
<dbReference type="AlphaFoldDB" id="A0A6A4QFE6"/>
<dbReference type="EMBL" id="WOCE01000006">
    <property type="protein sequence ID" value="KAE9612269.1"/>
    <property type="molecule type" value="Genomic_DNA"/>
</dbReference>
<dbReference type="Pfam" id="PF13639">
    <property type="entry name" value="zf-RING_2"/>
    <property type="match status" value="1"/>
</dbReference>
<feature type="domain" description="RING-type" evidence="7">
    <location>
        <begin position="240"/>
        <end position="281"/>
    </location>
</feature>
<evidence type="ECO:0000313" key="9">
    <source>
        <dbReference type="Proteomes" id="UP000447434"/>
    </source>
</evidence>
<dbReference type="CDD" id="cd16454">
    <property type="entry name" value="RING-H2_PA-TM-RING"/>
    <property type="match status" value="1"/>
</dbReference>
<keyword evidence="3" id="KW-0479">Metal-binding</keyword>
<keyword evidence="4 6" id="KW-0863">Zinc-finger</keyword>
<proteinExistence type="predicted"/>
<organism evidence="8 9">
    <name type="scientific">Lupinus albus</name>
    <name type="common">White lupine</name>
    <name type="synonym">Lupinus termis</name>
    <dbReference type="NCBI Taxonomy" id="3870"/>
    <lineage>
        <taxon>Eukaryota</taxon>
        <taxon>Viridiplantae</taxon>
        <taxon>Streptophyta</taxon>
        <taxon>Embryophyta</taxon>
        <taxon>Tracheophyta</taxon>
        <taxon>Spermatophyta</taxon>
        <taxon>Magnoliopsida</taxon>
        <taxon>eudicotyledons</taxon>
        <taxon>Gunneridae</taxon>
        <taxon>Pentapetalae</taxon>
        <taxon>rosids</taxon>
        <taxon>fabids</taxon>
        <taxon>Fabales</taxon>
        <taxon>Fabaceae</taxon>
        <taxon>Papilionoideae</taxon>
        <taxon>50 kb inversion clade</taxon>
        <taxon>genistoids sensu lato</taxon>
        <taxon>core genistoids</taxon>
        <taxon>Genisteae</taxon>
        <taxon>Lupinus</taxon>
    </lineage>
</organism>